<reference evidence="2 3" key="1">
    <citation type="journal article" date="2015" name="Int. J. Syst. Evol. Microbiol.">
        <title>Flavisolibacter ginsenosidimutans sp. nov., with ginsenoside-converting activity isolated from soil used for cultivating ginseng.</title>
        <authorList>
            <person name="Zhao Y."/>
            <person name="Liu Q."/>
            <person name="Kang M.S."/>
            <person name="Jin F."/>
            <person name="Yu H."/>
            <person name="Im W.T."/>
        </authorList>
    </citation>
    <scope>NUCLEOTIDE SEQUENCE [LARGE SCALE GENOMIC DNA]</scope>
    <source>
        <strain evidence="2 3">Gsoil 636</strain>
    </source>
</reference>
<dbReference type="KEGG" id="fgg:FSB75_01085"/>
<dbReference type="AlphaFoldDB" id="A0A5B8UDQ4"/>
<dbReference type="OrthoDB" id="1522941at2"/>
<gene>
    <name evidence="2" type="ORF">FSB75_01085</name>
</gene>
<dbReference type="RefSeq" id="WP_146781588.1">
    <property type="nucleotide sequence ID" value="NZ_BAABIO010000006.1"/>
</dbReference>
<evidence type="ECO:0000256" key="1">
    <source>
        <dbReference type="ARBA" id="ARBA00022857"/>
    </source>
</evidence>
<organism evidence="2 3">
    <name type="scientific">Flavisolibacter ginsenosidimutans</name>
    <dbReference type="NCBI Taxonomy" id="661481"/>
    <lineage>
        <taxon>Bacteria</taxon>
        <taxon>Pseudomonadati</taxon>
        <taxon>Bacteroidota</taxon>
        <taxon>Chitinophagia</taxon>
        <taxon>Chitinophagales</taxon>
        <taxon>Chitinophagaceae</taxon>
        <taxon>Flavisolibacter</taxon>
    </lineage>
</organism>
<name>A0A5B8UDQ4_9BACT</name>
<protein>
    <submittedName>
        <fullName evidence="2">Acyl-CoA reductase</fullName>
    </submittedName>
</protein>
<dbReference type="Proteomes" id="UP000321204">
    <property type="component" value="Chromosome"/>
</dbReference>
<proteinExistence type="predicted"/>
<keyword evidence="1" id="KW-0521">NADP</keyword>
<evidence type="ECO:0000313" key="3">
    <source>
        <dbReference type="Proteomes" id="UP000321204"/>
    </source>
</evidence>
<dbReference type="EMBL" id="CP042433">
    <property type="protein sequence ID" value="QEC54552.1"/>
    <property type="molecule type" value="Genomic_DNA"/>
</dbReference>
<dbReference type="Pfam" id="PF05893">
    <property type="entry name" value="LuxC"/>
    <property type="match status" value="1"/>
</dbReference>
<evidence type="ECO:0000313" key="2">
    <source>
        <dbReference type="EMBL" id="QEC54552.1"/>
    </source>
</evidence>
<dbReference type="GO" id="GO:0008218">
    <property type="term" value="P:bioluminescence"/>
    <property type="evidence" value="ECO:0007669"/>
    <property type="project" value="InterPro"/>
</dbReference>
<keyword evidence="3" id="KW-1185">Reference proteome</keyword>
<accession>A0A5B8UDQ4</accession>
<dbReference type="InterPro" id="IPR008670">
    <property type="entry name" value="CoA_reduct_LuxC"/>
</dbReference>
<dbReference type="GO" id="GO:0003995">
    <property type="term" value="F:acyl-CoA dehydrogenase activity"/>
    <property type="evidence" value="ECO:0007669"/>
    <property type="project" value="InterPro"/>
</dbReference>
<sequence length="332" mass="37896">MNLQERKDLLIRLGSLMASDDEGWQNAKRKATAENPWFIPEFINLSVNNIVEQFLSEEALQGLIGRYKITEPLQPKKVGIVMAGNIPLVGFHDLMCTLLTGHYAMIKPSSKDEALVTFLIKKLKELNPDAIPYFTVSEMLKGCDAYIATGSNNSSTYFQYYFSKYPHIIRKNRTSVAVLTGNETDVELAALADDVYQFFGLGCRNVTKIFVPRNFNFERLLTVFEKYDYLTDYQKYKNNYDYHLAILLLNHKPYMSNESLLLVEDSSVFSPISQLNYEYYSDWESLKQRLKDTEQIQCVVSKDSVAFGAAQQPSICDFADGVDTVEFLLSLS</sequence>